<dbReference type="Pfam" id="PF04130">
    <property type="entry name" value="GCP_C_terminal"/>
    <property type="match status" value="1"/>
</dbReference>
<dbReference type="GO" id="GO:0007020">
    <property type="term" value="P:microtubule nucleation"/>
    <property type="evidence" value="ECO:0007669"/>
    <property type="project" value="InterPro"/>
</dbReference>
<dbReference type="InterPro" id="IPR007259">
    <property type="entry name" value="GCP"/>
</dbReference>
<comment type="subcellular location">
    <subcellularLocation>
        <location evidence="1 6">Cytoplasm</location>
        <location evidence="1 6">Cytoskeleton</location>
        <location evidence="1 6">Microtubule organizing center</location>
    </subcellularLocation>
</comment>
<evidence type="ECO:0000256" key="4">
    <source>
        <dbReference type="ARBA" id="ARBA00022701"/>
    </source>
</evidence>
<evidence type="ECO:0000256" key="2">
    <source>
        <dbReference type="ARBA" id="ARBA00010337"/>
    </source>
</evidence>
<gene>
    <name evidence="8" type="ORF">Cni_G09438</name>
</gene>
<reference evidence="8 9" key="1">
    <citation type="submission" date="2023-10" db="EMBL/GenBank/DDBJ databases">
        <title>Chromosome-scale genome assembly provides insights into flower coloration mechanisms of Canna indica.</title>
        <authorList>
            <person name="Li C."/>
        </authorList>
    </citation>
    <scope>NUCLEOTIDE SEQUENCE [LARGE SCALE GENOMIC DNA]</scope>
    <source>
        <tissue evidence="8">Flower</tissue>
    </source>
</reference>
<proteinExistence type="inferred from homology"/>
<dbReference type="GO" id="GO:0005874">
    <property type="term" value="C:microtubule"/>
    <property type="evidence" value="ECO:0007669"/>
    <property type="project" value="UniProtKB-KW"/>
</dbReference>
<dbReference type="EMBL" id="CP136892">
    <property type="protein sequence ID" value="WOL00725.1"/>
    <property type="molecule type" value="Genomic_DNA"/>
</dbReference>
<dbReference type="GO" id="GO:0000930">
    <property type="term" value="C:gamma-tubulin complex"/>
    <property type="evidence" value="ECO:0007669"/>
    <property type="project" value="TreeGrafter"/>
</dbReference>
<dbReference type="PANTHER" id="PTHR19302">
    <property type="entry name" value="GAMMA TUBULIN COMPLEX PROTEIN"/>
    <property type="match status" value="1"/>
</dbReference>
<dbReference type="GO" id="GO:0051011">
    <property type="term" value="F:microtubule minus-end binding"/>
    <property type="evidence" value="ECO:0007669"/>
    <property type="project" value="TreeGrafter"/>
</dbReference>
<keyword evidence="3 6" id="KW-0963">Cytoplasm</keyword>
<comment type="similarity">
    <text evidence="2 6">Belongs to the TUBGCP family.</text>
</comment>
<evidence type="ECO:0000313" key="9">
    <source>
        <dbReference type="Proteomes" id="UP001327560"/>
    </source>
</evidence>
<dbReference type="AlphaFoldDB" id="A0AAQ3K4B5"/>
<comment type="function">
    <text evidence="6">Component of the gamma-tubulin ring complex (gTuRC) which mediates microtubule nucleation.</text>
</comment>
<dbReference type="GO" id="GO:0051225">
    <property type="term" value="P:spindle assembly"/>
    <property type="evidence" value="ECO:0007669"/>
    <property type="project" value="TreeGrafter"/>
</dbReference>
<dbReference type="GO" id="GO:0000922">
    <property type="term" value="C:spindle pole"/>
    <property type="evidence" value="ECO:0007669"/>
    <property type="project" value="InterPro"/>
</dbReference>
<evidence type="ECO:0000256" key="6">
    <source>
        <dbReference type="RuleBase" id="RU363050"/>
    </source>
</evidence>
<evidence type="ECO:0000259" key="7">
    <source>
        <dbReference type="Pfam" id="PF04130"/>
    </source>
</evidence>
<accession>A0AAQ3K4B5</accession>
<evidence type="ECO:0000256" key="5">
    <source>
        <dbReference type="ARBA" id="ARBA00023212"/>
    </source>
</evidence>
<dbReference type="GO" id="GO:0000278">
    <property type="term" value="P:mitotic cell cycle"/>
    <property type="evidence" value="ECO:0007669"/>
    <property type="project" value="TreeGrafter"/>
</dbReference>
<keyword evidence="5 6" id="KW-0206">Cytoskeleton</keyword>
<dbReference type="PANTHER" id="PTHR19302:SF27">
    <property type="entry name" value="GAMMA-TUBULIN COMPLEX COMPONENT 4"/>
    <property type="match status" value="1"/>
</dbReference>
<evidence type="ECO:0000313" key="8">
    <source>
        <dbReference type="EMBL" id="WOL00725.1"/>
    </source>
</evidence>
<keyword evidence="4 6" id="KW-0493">Microtubule</keyword>
<protein>
    <recommendedName>
        <fullName evidence="6">Gamma-tubulin complex component</fullName>
    </recommendedName>
</protein>
<evidence type="ECO:0000256" key="3">
    <source>
        <dbReference type="ARBA" id="ARBA00022490"/>
    </source>
</evidence>
<dbReference type="InterPro" id="IPR040457">
    <property type="entry name" value="GCP_C"/>
</dbReference>
<dbReference type="Proteomes" id="UP001327560">
    <property type="component" value="Chromosome 3"/>
</dbReference>
<name>A0AAQ3K4B5_9LILI</name>
<organism evidence="8 9">
    <name type="scientific">Canna indica</name>
    <name type="common">Indian-shot</name>
    <dbReference type="NCBI Taxonomy" id="4628"/>
    <lineage>
        <taxon>Eukaryota</taxon>
        <taxon>Viridiplantae</taxon>
        <taxon>Streptophyta</taxon>
        <taxon>Embryophyta</taxon>
        <taxon>Tracheophyta</taxon>
        <taxon>Spermatophyta</taxon>
        <taxon>Magnoliopsida</taxon>
        <taxon>Liliopsida</taxon>
        <taxon>Zingiberales</taxon>
        <taxon>Cannaceae</taxon>
        <taxon>Canna</taxon>
    </lineage>
</organism>
<keyword evidence="9" id="KW-1185">Reference proteome</keyword>
<evidence type="ECO:0000256" key="1">
    <source>
        <dbReference type="ARBA" id="ARBA00004267"/>
    </source>
</evidence>
<dbReference type="Gene3D" id="1.20.120.1900">
    <property type="entry name" value="Gamma-tubulin complex, C-terminal domain"/>
    <property type="match status" value="1"/>
</dbReference>
<sequence length="188" mass="22474">MHLHHPKADKKLDRADDRKVNTVPVKNPLSPKLARAAIFLETCTEPVFKISVSSNYDDLLPLCWYLNFQLLADTGICTEIPNCTSLWNLSFGRRFLKAIHWPLQLFFTQDVISKYCKVFQYLIRPKRTQMELERSWAAVMHQDHIDFANNRRDCKNSLVSQHQRRLYTPMWRVREHMIFLIRNLQWHH</sequence>
<feature type="domain" description="Gamma tubulin complex component C-terminal" evidence="7">
    <location>
        <begin position="99"/>
        <end position="185"/>
    </location>
</feature>
<dbReference type="InterPro" id="IPR042241">
    <property type="entry name" value="GCP_C_sf"/>
</dbReference>
<dbReference type="GO" id="GO:0031122">
    <property type="term" value="P:cytoplasmic microtubule organization"/>
    <property type="evidence" value="ECO:0007669"/>
    <property type="project" value="TreeGrafter"/>
</dbReference>
<dbReference type="GO" id="GO:0043015">
    <property type="term" value="F:gamma-tubulin binding"/>
    <property type="evidence" value="ECO:0007669"/>
    <property type="project" value="InterPro"/>
</dbReference>
<dbReference type="GO" id="GO:0051321">
    <property type="term" value="P:meiotic cell cycle"/>
    <property type="evidence" value="ECO:0007669"/>
    <property type="project" value="TreeGrafter"/>
</dbReference>